<keyword evidence="10" id="KW-1185">Reference proteome</keyword>
<dbReference type="GO" id="GO:0016020">
    <property type="term" value="C:membrane"/>
    <property type="evidence" value="ECO:0007669"/>
    <property type="project" value="UniProtKB-SubCell"/>
</dbReference>
<reference evidence="9 10" key="1">
    <citation type="journal article" date="2015" name="Genome Biol. Evol.">
        <title>Comparative Genomics of a Bacterivorous Green Alga Reveals Evolutionary Causalities and Consequences of Phago-Mixotrophic Mode of Nutrition.</title>
        <authorList>
            <person name="Burns J.A."/>
            <person name="Paasch A."/>
            <person name="Narechania A."/>
            <person name="Kim E."/>
        </authorList>
    </citation>
    <scope>NUCLEOTIDE SEQUENCE [LARGE SCALE GENOMIC DNA]</scope>
    <source>
        <strain evidence="9 10">PLY_AMNH</strain>
    </source>
</reference>
<feature type="domain" description="Major facilitator superfamily (MFS) profile" evidence="8">
    <location>
        <begin position="1"/>
        <end position="258"/>
    </location>
</feature>
<organism evidence="9 10">
    <name type="scientific">Cymbomonas tetramitiformis</name>
    <dbReference type="NCBI Taxonomy" id="36881"/>
    <lineage>
        <taxon>Eukaryota</taxon>
        <taxon>Viridiplantae</taxon>
        <taxon>Chlorophyta</taxon>
        <taxon>Pyramimonadophyceae</taxon>
        <taxon>Pyramimonadales</taxon>
        <taxon>Pyramimonadaceae</taxon>
        <taxon>Cymbomonas</taxon>
    </lineage>
</organism>
<dbReference type="Pfam" id="PF07690">
    <property type="entry name" value="MFS_1"/>
    <property type="match status" value="1"/>
</dbReference>
<evidence type="ECO:0000256" key="2">
    <source>
        <dbReference type="ARBA" id="ARBA00022448"/>
    </source>
</evidence>
<dbReference type="Gene3D" id="1.20.1250.20">
    <property type="entry name" value="MFS general substrate transporter like domains"/>
    <property type="match status" value="1"/>
</dbReference>
<evidence type="ECO:0000256" key="5">
    <source>
        <dbReference type="ARBA" id="ARBA00023136"/>
    </source>
</evidence>
<sequence length="258" mass="28149">MHDGRRPSQYLLVVPVLLLDFLAMSSTRGVIPTLIMESFGGSRAFAVGVAYIADLVPAEKRPAAFGVAFGVGMGVAMMIGPISGGLIASHYGNRVMFAFSVMIALANLVYTWALLPESLDRTAAAPQKLDWSAANPFKCFQMLWKNPLLRRLALVTLLYYTALWGVVGNILLYAVHRFNYSRIQSAILLSLFGAVNIFVQVVVVRVLSRYMDNFRLLVLGLMGGALNAVLLGLTWNGAVLYVCMPCLAWSTMSFTAIS</sequence>
<keyword evidence="3 6" id="KW-0812">Transmembrane</keyword>
<feature type="transmembrane region" description="Helical" evidence="6">
    <location>
        <begin position="187"/>
        <end position="207"/>
    </location>
</feature>
<dbReference type="EMBL" id="LGRX02011681">
    <property type="protein sequence ID" value="KAK3268670.1"/>
    <property type="molecule type" value="Genomic_DNA"/>
</dbReference>
<evidence type="ECO:0000256" key="1">
    <source>
        <dbReference type="ARBA" id="ARBA00004141"/>
    </source>
</evidence>
<name>A0AAE0L1W2_9CHLO</name>
<evidence type="ECO:0000256" key="3">
    <source>
        <dbReference type="ARBA" id="ARBA00022692"/>
    </source>
</evidence>
<dbReference type="Proteomes" id="UP001190700">
    <property type="component" value="Unassembled WGS sequence"/>
</dbReference>
<dbReference type="SUPFAM" id="SSF103473">
    <property type="entry name" value="MFS general substrate transporter"/>
    <property type="match status" value="1"/>
</dbReference>
<dbReference type="PROSITE" id="PS50850">
    <property type="entry name" value="MFS"/>
    <property type="match status" value="1"/>
</dbReference>
<dbReference type="PANTHER" id="PTHR23504:SF1">
    <property type="entry name" value="GH21943P-RELATED"/>
    <property type="match status" value="1"/>
</dbReference>
<gene>
    <name evidence="9" type="ORF">CYMTET_22837</name>
</gene>
<feature type="chain" id="PRO_5041960976" description="Major facilitator superfamily (MFS) profile domain-containing protein" evidence="7">
    <location>
        <begin position="30"/>
        <end position="258"/>
    </location>
</feature>
<dbReference type="GO" id="GO:0022857">
    <property type="term" value="F:transmembrane transporter activity"/>
    <property type="evidence" value="ECO:0007669"/>
    <property type="project" value="InterPro"/>
</dbReference>
<dbReference type="PANTHER" id="PTHR23504">
    <property type="entry name" value="MAJOR FACILITATOR SUPERFAMILY DOMAIN-CONTAINING PROTEIN 10"/>
    <property type="match status" value="1"/>
</dbReference>
<dbReference type="AlphaFoldDB" id="A0AAE0L1W2"/>
<feature type="transmembrane region" description="Helical" evidence="6">
    <location>
        <begin position="214"/>
        <end position="233"/>
    </location>
</feature>
<feature type="transmembrane region" description="Helical" evidence="6">
    <location>
        <begin position="95"/>
        <end position="115"/>
    </location>
</feature>
<comment type="subcellular location">
    <subcellularLocation>
        <location evidence="1">Membrane</location>
        <topology evidence="1">Multi-pass membrane protein</topology>
    </subcellularLocation>
</comment>
<evidence type="ECO:0000313" key="10">
    <source>
        <dbReference type="Proteomes" id="UP001190700"/>
    </source>
</evidence>
<keyword evidence="4 6" id="KW-1133">Transmembrane helix</keyword>
<dbReference type="InterPro" id="IPR020846">
    <property type="entry name" value="MFS_dom"/>
</dbReference>
<feature type="signal peptide" evidence="7">
    <location>
        <begin position="1"/>
        <end position="29"/>
    </location>
</feature>
<feature type="transmembrane region" description="Helical" evidence="6">
    <location>
        <begin position="39"/>
        <end position="56"/>
    </location>
</feature>
<feature type="transmembrane region" description="Helical" evidence="6">
    <location>
        <begin position="152"/>
        <end position="175"/>
    </location>
</feature>
<dbReference type="InterPro" id="IPR011701">
    <property type="entry name" value="MFS"/>
</dbReference>
<keyword evidence="2" id="KW-0813">Transport</keyword>
<evidence type="ECO:0000259" key="8">
    <source>
        <dbReference type="PROSITE" id="PS50850"/>
    </source>
</evidence>
<protein>
    <recommendedName>
        <fullName evidence="8">Major facilitator superfamily (MFS) profile domain-containing protein</fullName>
    </recommendedName>
</protein>
<evidence type="ECO:0000256" key="6">
    <source>
        <dbReference type="SAM" id="Phobius"/>
    </source>
</evidence>
<keyword evidence="5 6" id="KW-0472">Membrane</keyword>
<accession>A0AAE0L1W2</accession>
<evidence type="ECO:0000313" key="9">
    <source>
        <dbReference type="EMBL" id="KAK3268670.1"/>
    </source>
</evidence>
<keyword evidence="7" id="KW-0732">Signal</keyword>
<comment type="caution">
    <text evidence="9">The sequence shown here is derived from an EMBL/GenBank/DDBJ whole genome shotgun (WGS) entry which is preliminary data.</text>
</comment>
<feature type="transmembrane region" description="Helical" evidence="6">
    <location>
        <begin position="63"/>
        <end position="83"/>
    </location>
</feature>
<dbReference type="InterPro" id="IPR036259">
    <property type="entry name" value="MFS_trans_sf"/>
</dbReference>
<evidence type="ECO:0000256" key="4">
    <source>
        <dbReference type="ARBA" id="ARBA00022989"/>
    </source>
</evidence>
<proteinExistence type="predicted"/>
<feature type="non-terminal residue" evidence="9">
    <location>
        <position position="258"/>
    </location>
</feature>
<evidence type="ECO:0000256" key="7">
    <source>
        <dbReference type="SAM" id="SignalP"/>
    </source>
</evidence>